<sequence length="132" mass="14745">MQGMVLRNLYDKMIEDRIGMRMQWMDICADASNGGPSIFPTGEKGMFMKTVIHAFVISIIVHVVYLASTIGIGYWKTKLYKPDVENAWEKAAMLQNEVVFGHTGSPILYLVSFVGVAAVVALVMHVYQMVRG</sequence>
<keyword evidence="1" id="KW-1133">Transmembrane helix</keyword>
<accession>A0A7U9JB24</accession>
<protein>
    <submittedName>
        <fullName evidence="2">Membrane protein</fullName>
    </submittedName>
</protein>
<reference evidence="2 3" key="1">
    <citation type="journal article" date="2014" name="Genome Announc.">
        <title>Draft Genome Sequence of Geobacillus thermopakistaniensis Strain MAS1.</title>
        <authorList>
            <person name="Siddiqui M.A."/>
            <person name="Rashid N."/>
            <person name="Ayyampalayam S."/>
            <person name="Whitman W.B."/>
        </authorList>
    </citation>
    <scope>NUCLEOTIDE SEQUENCE [LARGE SCALE GENOMIC DNA]</scope>
    <source>
        <strain evidence="2 3">MAS1</strain>
    </source>
</reference>
<evidence type="ECO:0000313" key="2">
    <source>
        <dbReference type="EMBL" id="ESU72243.1"/>
    </source>
</evidence>
<dbReference type="EMBL" id="AYSF01000047">
    <property type="protein sequence ID" value="ESU72243.1"/>
    <property type="molecule type" value="Genomic_DNA"/>
</dbReference>
<evidence type="ECO:0000313" key="3">
    <source>
        <dbReference type="Proteomes" id="UP000018339"/>
    </source>
</evidence>
<organism evidence="2 3">
    <name type="scientific">Geobacillus thermopakistaniensis (strain MAS1)</name>
    <dbReference type="NCBI Taxonomy" id="1408282"/>
    <lineage>
        <taxon>Bacteria</taxon>
        <taxon>Bacillati</taxon>
        <taxon>Bacillota</taxon>
        <taxon>Bacilli</taxon>
        <taxon>Bacillales</taxon>
        <taxon>Anoxybacillaceae</taxon>
        <taxon>Geobacillus</taxon>
    </lineage>
</organism>
<name>A0A7U9JB24_GEOTM</name>
<comment type="caution">
    <text evidence="2">The sequence shown here is derived from an EMBL/GenBank/DDBJ whole genome shotgun (WGS) entry which is preliminary data.</text>
</comment>
<gene>
    <name evidence="2" type="ORF">T260_09065</name>
</gene>
<keyword evidence="1" id="KW-0472">Membrane</keyword>
<feature type="transmembrane region" description="Helical" evidence="1">
    <location>
        <begin position="51"/>
        <end position="75"/>
    </location>
</feature>
<proteinExistence type="predicted"/>
<feature type="transmembrane region" description="Helical" evidence="1">
    <location>
        <begin position="107"/>
        <end position="127"/>
    </location>
</feature>
<keyword evidence="1" id="KW-0812">Transmembrane</keyword>
<dbReference type="AlphaFoldDB" id="A0A7U9JB24"/>
<dbReference type="Proteomes" id="UP000018339">
    <property type="component" value="Unassembled WGS sequence"/>
</dbReference>
<evidence type="ECO:0000256" key="1">
    <source>
        <dbReference type="SAM" id="Phobius"/>
    </source>
</evidence>
<keyword evidence="3" id="KW-1185">Reference proteome</keyword>